<dbReference type="EMBL" id="LSBJ02000030">
    <property type="protein sequence ID" value="OAQ57484.1"/>
    <property type="molecule type" value="Genomic_DNA"/>
</dbReference>
<feature type="transmembrane region" description="Helical" evidence="6">
    <location>
        <begin position="91"/>
        <end position="108"/>
    </location>
</feature>
<feature type="transmembrane region" description="Helical" evidence="6">
    <location>
        <begin position="128"/>
        <end position="150"/>
    </location>
</feature>
<evidence type="ECO:0000256" key="5">
    <source>
        <dbReference type="ARBA" id="ARBA00038359"/>
    </source>
</evidence>
<dbReference type="GO" id="GO:0016020">
    <property type="term" value="C:membrane"/>
    <property type="evidence" value="ECO:0007669"/>
    <property type="project" value="UniProtKB-SubCell"/>
</dbReference>
<name>A0A179EWC6_METCM</name>
<keyword evidence="2 6" id="KW-0812">Transmembrane</keyword>
<dbReference type="PANTHER" id="PTHR33048:SF47">
    <property type="entry name" value="INTEGRAL MEMBRANE PROTEIN-RELATED"/>
    <property type="match status" value="1"/>
</dbReference>
<comment type="subcellular location">
    <subcellularLocation>
        <location evidence="1">Membrane</location>
        <topology evidence="1">Multi-pass membrane protein</topology>
    </subcellularLocation>
</comment>
<dbReference type="InterPro" id="IPR052337">
    <property type="entry name" value="SAT4-like"/>
</dbReference>
<dbReference type="Pfam" id="PF20684">
    <property type="entry name" value="Fung_rhodopsin"/>
    <property type="match status" value="1"/>
</dbReference>
<evidence type="ECO:0000256" key="3">
    <source>
        <dbReference type="ARBA" id="ARBA00022989"/>
    </source>
</evidence>
<feature type="transmembrane region" description="Helical" evidence="6">
    <location>
        <begin position="162"/>
        <end position="184"/>
    </location>
</feature>
<keyword evidence="9" id="KW-1185">Reference proteome</keyword>
<keyword evidence="3 6" id="KW-1133">Transmembrane helix</keyword>
<comment type="caution">
    <text evidence="8">The sequence shown here is derived from an EMBL/GenBank/DDBJ whole genome shotgun (WGS) entry which is preliminary data.</text>
</comment>
<dbReference type="Proteomes" id="UP000078397">
    <property type="component" value="Unassembled WGS sequence"/>
</dbReference>
<feature type="domain" description="Rhodopsin" evidence="7">
    <location>
        <begin position="79"/>
        <end position="180"/>
    </location>
</feature>
<reference evidence="8 9" key="1">
    <citation type="journal article" date="2016" name="PLoS Pathog.">
        <title>Biosynthesis of antibiotic leucinostatins in bio-control fungus Purpureocillium lilacinum and their inhibition on phytophthora revealed by genome mining.</title>
        <authorList>
            <person name="Wang G."/>
            <person name="Liu Z."/>
            <person name="Lin R."/>
            <person name="Li E."/>
            <person name="Mao Z."/>
            <person name="Ling J."/>
            <person name="Yang Y."/>
            <person name="Yin W.B."/>
            <person name="Xie B."/>
        </authorList>
    </citation>
    <scope>NUCLEOTIDE SEQUENCE [LARGE SCALE GENOMIC DNA]</scope>
    <source>
        <strain evidence="8">170</strain>
    </source>
</reference>
<evidence type="ECO:0000256" key="1">
    <source>
        <dbReference type="ARBA" id="ARBA00004141"/>
    </source>
</evidence>
<dbReference type="InterPro" id="IPR049326">
    <property type="entry name" value="Rhodopsin_dom_fungi"/>
</dbReference>
<dbReference type="GeneID" id="28854003"/>
<dbReference type="RefSeq" id="XP_018135801.1">
    <property type="nucleotide sequence ID" value="XM_018290009.1"/>
</dbReference>
<evidence type="ECO:0000259" key="7">
    <source>
        <dbReference type="Pfam" id="PF20684"/>
    </source>
</evidence>
<comment type="similarity">
    <text evidence="5">Belongs to the SAT4 family.</text>
</comment>
<gene>
    <name evidence="8" type="ORF">VFPPC_11980</name>
</gene>
<evidence type="ECO:0000313" key="8">
    <source>
        <dbReference type="EMBL" id="OAQ57484.1"/>
    </source>
</evidence>
<evidence type="ECO:0000256" key="4">
    <source>
        <dbReference type="ARBA" id="ARBA00023136"/>
    </source>
</evidence>
<organism evidence="8 9">
    <name type="scientific">Pochonia chlamydosporia 170</name>
    <dbReference type="NCBI Taxonomy" id="1380566"/>
    <lineage>
        <taxon>Eukaryota</taxon>
        <taxon>Fungi</taxon>
        <taxon>Dikarya</taxon>
        <taxon>Ascomycota</taxon>
        <taxon>Pezizomycotina</taxon>
        <taxon>Sordariomycetes</taxon>
        <taxon>Hypocreomycetidae</taxon>
        <taxon>Hypocreales</taxon>
        <taxon>Clavicipitaceae</taxon>
        <taxon>Pochonia</taxon>
    </lineage>
</organism>
<dbReference type="KEGG" id="pchm:VFPPC_11980"/>
<keyword evidence="4 6" id="KW-0472">Membrane</keyword>
<dbReference type="AlphaFoldDB" id="A0A179EWC6"/>
<proteinExistence type="inferred from homology"/>
<evidence type="ECO:0000313" key="9">
    <source>
        <dbReference type="Proteomes" id="UP000078397"/>
    </source>
</evidence>
<accession>A0A179EWC6</accession>
<evidence type="ECO:0000256" key="6">
    <source>
        <dbReference type="SAM" id="Phobius"/>
    </source>
</evidence>
<feature type="transmembrane region" description="Helical" evidence="6">
    <location>
        <begin position="59"/>
        <end position="79"/>
    </location>
</feature>
<dbReference type="PANTHER" id="PTHR33048">
    <property type="entry name" value="PTH11-LIKE INTEGRAL MEMBRANE PROTEIN (AFU_ORTHOLOGUE AFUA_5G11245)"/>
    <property type="match status" value="1"/>
</dbReference>
<protein>
    <recommendedName>
        <fullName evidence="7">Rhodopsin domain-containing protein</fullName>
    </recommendedName>
</protein>
<dbReference type="OrthoDB" id="5417844at2759"/>
<evidence type="ECO:0000256" key="2">
    <source>
        <dbReference type="ARBA" id="ARBA00022692"/>
    </source>
</evidence>
<sequence length="190" mass="20834">MSHLRNRKNRIPKLPEQQEQNELTCLGRGSLARHGTTASYPMAELGTPPPGTDLAASKYSVIVAAYSATWALGAIAVALRVLCRRLTKHRLWLDDWLIIAAVVLNHGLGRHVWAAPPDATNVWAKAGILGSLCYTSHTILIKLSILALYWRFFSIEDSIRPLIWILFGIVCSWGVAVVCSKLGLDLPNGG</sequence>